<feature type="domain" description="MULE transposase" evidence="2">
    <location>
        <begin position="290"/>
        <end position="391"/>
    </location>
</feature>
<dbReference type="InterPro" id="IPR018289">
    <property type="entry name" value="MULE_transposase_dom"/>
</dbReference>
<evidence type="ECO:0000256" key="1">
    <source>
        <dbReference type="SAM" id="Coils"/>
    </source>
</evidence>
<organism evidence="3 4">
    <name type="scientific">Anaeramoeba flamelloides</name>
    <dbReference type="NCBI Taxonomy" id="1746091"/>
    <lineage>
        <taxon>Eukaryota</taxon>
        <taxon>Metamonada</taxon>
        <taxon>Anaeramoebidae</taxon>
        <taxon>Anaeramoeba</taxon>
    </lineage>
</organism>
<sequence length="575" mass="67769">MQAKEILLKRNYELTQETYSLMEKIEFLEIQNQKLVNQQIEYKKNADSLENDLISQMNNLSLGKEHKQFLIEKDSRILGGETGEILFRFNFKNFNKINTKTIYYYENDVTNKISYLSRDNIYENKKKQLITFYYVCNRGKKQKKCPAKGTLTYSIKNGMTAVDITITELHNHKETLNLEFQCIHHLSKIENLVRSGESNELISLKLINEICKKITPGKAVLCESPLKIKQYIKQYKKEMNTDTEFELLKKDYKLTGNGKKFIRMNLQGDYPMMILCTNSQLLTLTSNQQIYIDGTYLACSNGFQTLFTIMSFDNSTQLFIPAVWALLPDEQTDTLVVLFIYIKKLLNSILKKKFNWSPEVITLDFSSSNINACRISFDDSIIHGCQFHFMQAIYRKLMKTGLNQKDKIEIIKRIKGYKNKSENFITKDIERWIKELNKKKYYSKKQNKRVENKKKTRQTRQKEIDIIEIKNLETGGIKNCILLDRTLENSNLLLKKQTTSIEFEMSKKESTIIKIKFLKEYFLKTWIKRFPPKLWSLNLKIKLIKNSHMISSSNNPIESWHRTLNHVLKRKSPLF</sequence>
<evidence type="ECO:0000313" key="4">
    <source>
        <dbReference type="Proteomes" id="UP001150062"/>
    </source>
</evidence>
<reference evidence="3" key="1">
    <citation type="submission" date="2022-08" db="EMBL/GenBank/DDBJ databases">
        <title>Novel sulfate-reducing endosymbionts in the free-living metamonad Anaeramoeba.</title>
        <authorList>
            <person name="Jerlstrom-Hultqvist J."/>
            <person name="Cepicka I."/>
            <person name="Gallot-Lavallee L."/>
            <person name="Salas-Leiva D."/>
            <person name="Curtis B.A."/>
            <person name="Zahonova K."/>
            <person name="Pipaliya S."/>
            <person name="Dacks J."/>
            <person name="Roger A.J."/>
        </authorList>
    </citation>
    <scope>NUCLEOTIDE SEQUENCE</scope>
    <source>
        <strain evidence="3">Schooner1</strain>
    </source>
</reference>
<protein>
    <recommendedName>
        <fullName evidence="2">MULE transposase domain-containing protein</fullName>
    </recommendedName>
</protein>
<dbReference type="Proteomes" id="UP001150062">
    <property type="component" value="Unassembled WGS sequence"/>
</dbReference>
<keyword evidence="1" id="KW-0175">Coiled coil</keyword>
<dbReference type="Pfam" id="PF10551">
    <property type="entry name" value="MULE"/>
    <property type="match status" value="1"/>
</dbReference>
<comment type="caution">
    <text evidence="3">The sequence shown here is derived from an EMBL/GenBank/DDBJ whole genome shotgun (WGS) entry which is preliminary data.</text>
</comment>
<evidence type="ECO:0000259" key="2">
    <source>
        <dbReference type="Pfam" id="PF10551"/>
    </source>
</evidence>
<name>A0ABQ8ZEU3_9EUKA</name>
<feature type="coiled-coil region" evidence="1">
    <location>
        <begin position="25"/>
        <end position="52"/>
    </location>
</feature>
<gene>
    <name evidence="3" type="ORF">M0813_11302</name>
</gene>
<dbReference type="EMBL" id="JAOAOG010000004">
    <property type="protein sequence ID" value="KAJ6255426.1"/>
    <property type="molecule type" value="Genomic_DNA"/>
</dbReference>
<accession>A0ABQ8ZEU3</accession>
<evidence type="ECO:0000313" key="3">
    <source>
        <dbReference type="EMBL" id="KAJ6255426.1"/>
    </source>
</evidence>
<proteinExistence type="predicted"/>
<keyword evidence="4" id="KW-1185">Reference proteome</keyword>